<accession>A0A5J5RY14</accession>
<dbReference type="EMBL" id="CM018218">
    <property type="protein sequence ID" value="KAB2035927.1"/>
    <property type="molecule type" value="Genomic_DNA"/>
</dbReference>
<dbReference type="OrthoDB" id="10404463at2759"/>
<organism evidence="1 2">
    <name type="scientific">Gossypium barbadense</name>
    <name type="common">Sea Island cotton</name>
    <name type="synonym">Hibiscus barbadensis</name>
    <dbReference type="NCBI Taxonomy" id="3634"/>
    <lineage>
        <taxon>Eukaryota</taxon>
        <taxon>Viridiplantae</taxon>
        <taxon>Streptophyta</taxon>
        <taxon>Embryophyta</taxon>
        <taxon>Tracheophyta</taxon>
        <taxon>Spermatophyta</taxon>
        <taxon>Magnoliopsida</taxon>
        <taxon>eudicotyledons</taxon>
        <taxon>Gunneridae</taxon>
        <taxon>Pentapetalae</taxon>
        <taxon>rosids</taxon>
        <taxon>malvids</taxon>
        <taxon>Malvales</taxon>
        <taxon>Malvaceae</taxon>
        <taxon>Malvoideae</taxon>
        <taxon>Gossypium</taxon>
    </lineage>
</organism>
<gene>
    <name evidence="1" type="ORF">ES319_D04G187200v1</name>
</gene>
<evidence type="ECO:0000313" key="1">
    <source>
        <dbReference type="EMBL" id="KAB2035927.1"/>
    </source>
</evidence>
<proteinExistence type="predicted"/>
<keyword evidence="2" id="KW-1185">Reference proteome</keyword>
<evidence type="ECO:0000313" key="2">
    <source>
        <dbReference type="Proteomes" id="UP000327439"/>
    </source>
</evidence>
<dbReference type="AlphaFoldDB" id="A0A5J5RY14"/>
<reference evidence="2" key="1">
    <citation type="journal article" date="2020" name="Nat. Genet.">
        <title>Genomic diversifications of five Gossypium allopolyploid species and their impact on cotton improvement.</title>
        <authorList>
            <person name="Chen Z.J."/>
            <person name="Sreedasyam A."/>
            <person name="Ando A."/>
            <person name="Song Q."/>
            <person name="De Santiago L.M."/>
            <person name="Hulse-Kemp A.M."/>
            <person name="Ding M."/>
            <person name="Ye W."/>
            <person name="Kirkbride R.C."/>
            <person name="Jenkins J."/>
            <person name="Plott C."/>
            <person name="Lovell J."/>
            <person name="Lin Y.M."/>
            <person name="Vaughn R."/>
            <person name="Liu B."/>
            <person name="Simpson S."/>
            <person name="Scheffler B.E."/>
            <person name="Wen L."/>
            <person name="Saski C.A."/>
            <person name="Grover C.E."/>
            <person name="Hu G."/>
            <person name="Conover J.L."/>
            <person name="Carlson J.W."/>
            <person name="Shu S."/>
            <person name="Boston L.B."/>
            <person name="Williams M."/>
            <person name="Peterson D.G."/>
            <person name="McGee K."/>
            <person name="Jones D.C."/>
            <person name="Wendel J.F."/>
            <person name="Stelly D.M."/>
            <person name="Grimwood J."/>
            <person name="Schmutz J."/>
        </authorList>
    </citation>
    <scope>NUCLEOTIDE SEQUENCE [LARGE SCALE GENOMIC DNA]</scope>
    <source>
        <strain evidence="2">cv. 3-79</strain>
    </source>
</reference>
<dbReference type="Proteomes" id="UP000327439">
    <property type="component" value="Chromosome D04"/>
</dbReference>
<protein>
    <submittedName>
        <fullName evidence="1">Uncharacterized protein</fullName>
    </submittedName>
</protein>
<name>A0A5J5RY14_GOSBA</name>
<sequence length="82" mass="9381">MAPLKMKKKKKKKAAAERAKSFATMLVKRMKICIELVKFAIKFVIAQVEEVINENLRHRRPPPPVAMRMRSLSPPLPIVGPF</sequence>